<dbReference type="Proteomes" id="UP000298781">
    <property type="component" value="Chromosome"/>
</dbReference>
<keyword evidence="2" id="KW-1185">Reference proteome</keyword>
<protein>
    <submittedName>
        <fullName evidence="1">Uncharacterized protein</fullName>
    </submittedName>
</protein>
<reference evidence="1 2" key="1">
    <citation type="submission" date="2019-04" db="EMBL/GenBank/DDBJ databases">
        <title>Phreatobacter aquaticus sp. nov.</title>
        <authorList>
            <person name="Choi A."/>
        </authorList>
    </citation>
    <scope>NUCLEOTIDE SEQUENCE [LARGE SCALE GENOMIC DNA]</scope>
    <source>
        <strain evidence="1 2">KCTC 52518</strain>
    </source>
</reference>
<dbReference type="EMBL" id="CP039690">
    <property type="protein sequence ID" value="QCI68788.1"/>
    <property type="molecule type" value="Genomic_DNA"/>
</dbReference>
<accession>A0A4D7BG79</accession>
<dbReference type="AlphaFoldDB" id="A0A4D7BG79"/>
<evidence type="ECO:0000313" key="1">
    <source>
        <dbReference type="EMBL" id="QCI68788.1"/>
    </source>
</evidence>
<sequence length="75" mass="8166">MTQAHVDTRGAARRLSLPLEGDDMVALLRAKTPQTDSEAFQVLRRSFPASPLCDRVAAISRWRVDGTQSAIGTKA</sequence>
<gene>
    <name evidence="1" type="ORF">E8M01_33870</name>
</gene>
<dbReference type="OrthoDB" id="8454422at2"/>
<organism evidence="1 2">
    <name type="scientific">Phreatobacter stygius</name>
    <dbReference type="NCBI Taxonomy" id="1940610"/>
    <lineage>
        <taxon>Bacteria</taxon>
        <taxon>Pseudomonadati</taxon>
        <taxon>Pseudomonadota</taxon>
        <taxon>Alphaproteobacteria</taxon>
        <taxon>Hyphomicrobiales</taxon>
        <taxon>Phreatobacteraceae</taxon>
        <taxon>Phreatobacter</taxon>
    </lineage>
</organism>
<evidence type="ECO:0000313" key="2">
    <source>
        <dbReference type="Proteomes" id="UP000298781"/>
    </source>
</evidence>
<proteinExistence type="predicted"/>
<dbReference type="KEGG" id="pstg:E8M01_33870"/>
<dbReference type="RefSeq" id="WP_136964203.1">
    <property type="nucleotide sequence ID" value="NZ_CP039690.1"/>
</dbReference>
<name>A0A4D7BG79_9HYPH</name>